<gene>
    <name evidence="2" type="ORF">JOQ06_030194</name>
</gene>
<dbReference type="Proteomes" id="UP001219934">
    <property type="component" value="Unassembled WGS sequence"/>
</dbReference>
<name>A0AAD6AYM5_9TELE</name>
<evidence type="ECO:0000313" key="2">
    <source>
        <dbReference type="EMBL" id="KAJ4933362.1"/>
    </source>
</evidence>
<sequence>WIRIASGTRVRTGSGTRRTILKRSWTSAGPYLPQIRFADPIQFRADVRLDNGPSPFGGCGPDPAQCLFVIWDGCYTTRRREQHVFTTESQVSPQQLCARGSQTRQRMTEKSKRGR</sequence>
<organism evidence="2 3">
    <name type="scientific">Pogonophryne albipinna</name>
    <dbReference type="NCBI Taxonomy" id="1090488"/>
    <lineage>
        <taxon>Eukaryota</taxon>
        <taxon>Metazoa</taxon>
        <taxon>Chordata</taxon>
        <taxon>Craniata</taxon>
        <taxon>Vertebrata</taxon>
        <taxon>Euteleostomi</taxon>
        <taxon>Actinopterygii</taxon>
        <taxon>Neopterygii</taxon>
        <taxon>Teleostei</taxon>
        <taxon>Neoteleostei</taxon>
        <taxon>Acanthomorphata</taxon>
        <taxon>Eupercaria</taxon>
        <taxon>Perciformes</taxon>
        <taxon>Notothenioidei</taxon>
        <taxon>Pogonophryne</taxon>
    </lineage>
</organism>
<dbReference type="AlphaFoldDB" id="A0AAD6AYM5"/>
<keyword evidence="3" id="KW-1185">Reference proteome</keyword>
<feature type="non-terminal residue" evidence="2">
    <location>
        <position position="115"/>
    </location>
</feature>
<comment type="caution">
    <text evidence="2">The sequence shown here is derived from an EMBL/GenBank/DDBJ whole genome shotgun (WGS) entry which is preliminary data.</text>
</comment>
<feature type="region of interest" description="Disordered" evidence="1">
    <location>
        <begin position="86"/>
        <end position="115"/>
    </location>
</feature>
<dbReference type="EMBL" id="JAPTMU010000013">
    <property type="protein sequence ID" value="KAJ4933362.1"/>
    <property type="molecule type" value="Genomic_DNA"/>
</dbReference>
<evidence type="ECO:0000256" key="1">
    <source>
        <dbReference type="SAM" id="MobiDB-lite"/>
    </source>
</evidence>
<feature type="compositionally biased region" description="Polar residues" evidence="1">
    <location>
        <begin position="86"/>
        <end position="105"/>
    </location>
</feature>
<proteinExistence type="predicted"/>
<evidence type="ECO:0000313" key="3">
    <source>
        <dbReference type="Proteomes" id="UP001219934"/>
    </source>
</evidence>
<reference evidence="2" key="1">
    <citation type="submission" date="2022-11" db="EMBL/GenBank/DDBJ databases">
        <title>Chromosome-level genome of Pogonophryne albipinna.</title>
        <authorList>
            <person name="Jo E."/>
        </authorList>
    </citation>
    <scope>NUCLEOTIDE SEQUENCE</scope>
    <source>
        <strain evidence="2">SGF0006</strain>
        <tissue evidence="2">Muscle</tissue>
    </source>
</reference>
<accession>A0AAD6AYM5</accession>
<feature type="non-terminal residue" evidence="2">
    <location>
        <position position="1"/>
    </location>
</feature>
<protein>
    <submittedName>
        <fullName evidence="2">Uncharacterized protein</fullName>
    </submittedName>
</protein>
<feature type="compositionally biased region" description="Basic and acidic residues" evidence="1">
    <location>
        <begin position="106"/>
        <end position="115"/>
    </location>
</feature>